<proteinExistence type="predicted"/>
<evidence type="ECO:0000313" key="4">
    <source>
        <dbReference type="EMBL" id="KAH0571018.1"/>
    </source>
</evidence>
<gene>
    <name evidence="2" type="ORF">SS50377_17073</name>
    <name evidence="3" type="ORF">SS50377_27306</name>
    <name evidence="4" type="ORF">SS50377_27312</name>
</gene>
<organism evidence="2">
    <name type="scientific">Spironucleus salmonicida</name>
    <dbReference type="NCBI Taxonomy" id="348837"/>
    <lineage>
        <taxon>Eukaryota</taxon>
        <taxon>Metamonada</taxon>
        <taxon>Diplomonadida</taxon>
        <taxon>Hexamitidae</taxon>
        <taxon>Hexamitinae</taxon>
        <taxon>Spironucleus</taxon>
    </lineage>
</organism>
<dbReference type="VEuPathDB" id="GiardiaDB:SS50377_27312"/>
<dbReference type="EMBL" id="KI546139">
    <property type="protein sequence ID" value="EST43392.1"/>
    <property type="molecule type" value="Genomic_DNA"/>
</dbReference>
<evidence type="ECO:0000313" key="3">
    <source>
        <dbReference type="EMBL" id="KAH0571012.1"/>
    </source>
</evidence>
<evidence type="ECO:0000313" key="2">
    <source>
        <dbReference type="EMBL" id="EST43392.1"/>
    </source>
</evidence>
<sequence length="153" mass="16862">MAMIGQLQDAVRAVPSSYFTASPRFGEYVADYLQLQLALYRAPADPAALAALLRRLLPYQAPGAYTAALSDAAAQLESLHEFRALAESACFERGPLLARKAQLEECAFLADRELDRLQQRTQVAPAPELLLLWRCFLGGLFVASLASFRRMAQ</sequence>
<reference evidence="3" key="2">
    <citation type="submission" date="2020-12" db="EMBL/GenBank/DDBJ databases">
        <title>New Spironucleus salmonicida genome in near-complete chromosomes.</title>
        <authorList>
            <person name="Xu F."/>
            <person name="Kurt Z."/>
            <person name="Jimenez-Gonzalez A."/>
            <person name="Astvaldsson A."/>
            <person name="Andersson J.O."/>
            <person name="Svard S.G."/>
        </authorList>
    </citation>
    <scope>NUCLEOTIDE SEQUENCE</scope>
    <source>
        <strain evidence="3">ATCC 50377</strain>
    </source>
</reference>
<reference evidence="2 3" key="1">
    <citation type="journal article" date="2014" name="PLoS Genet.">
        <title>The Genome of Spironucleus salmonicida Highlights a Fish Pathogen Adapted to Fluctuating Environments.</title>
        <authorList>
            <person name="Xu F."/>
            <person name="Jerlstrom-Hultqvist J."/>
            <person name="Einarsson E."/>
            <person name="Astvaldsson A."/>
            <person name="Svard S.G."/>
            <person name="Andersson J.O."/>
        </authorList>
    </citation>
    <scope>NUCLEOTIDE SEQUENCE</scope>
    <source>
        <strain evidence="3">ATCC 50377</strain>
    </source>
</reference>
<evidence type="ECO:0000256" key="1">
    <source>
        <dbReference type="SAM" id="Phobius"/>
    </source>
</evidence>
<dbReference type="VEuPathDB" id="GiardiaDB:SS50377_27306"/>
<dbReference type="AlphaFoldDB" id="V6LFV8"/>
<keyword evidence="1" id="KW-0812">Transmembrane</keyword>
<keyword evidence="1" id="KW-1133">Transmembrane helix</keyword>
<dbReference type="EMBL" id="AUWU02000007">
    <property type="protein sequence ID" value="KAH0571012.1"/>
    <property type="molecule type" value="Genomic_DNA"/>
</dbReference>
<dbReference type="EMBL" id="AUWU02000007">
    <property type="protein sequence ID" value="KAH0571018.1"/>
    <property type="molecule type" value="Genomic_DNA"/>
</dbReference>
<name>V6LFV8_9EUKA</name>
<feature type="transmembrane region" description="Helical" evidence="1">
    <location>
        <begin position="129"/>
        <end position="148"/>
    </location>
</feature>
<accession>V6LFV8</accession>
<keyword evidence="5" id="KW-1185">Reference proteome</keyword>
<dbReference type="Proteomes" id="UP000018208">
    <property type="component" value="Unassembled WGS sequence"/>
</dbReference>
<keyword evidence="1" id="KW-0472">Membrane</keyword>
<evidence type="ECO:0000313" key="5">
    <source>
        <dbReference type="Proteomes" id="UP000018208"/>
    </source>
</evidence>
<protein>
    <submittedName>
        <fullName evidence="2">Uncharacterized protein</fullName>
    </submittedName>
</protein>